<name>A0A370B310_9ACTN</name>
<sequence length="120" mass="12883">MVEFWLRAVSDPAVSDPAVRDPAVRDPAVRDHFVTHRRKIRDALVELLDEHAAARGAAFALPSGQLAIGIIALFDGFGLEHLIDPDAASPELFAHLLAGLLQAPPEAARAPGCQTVFRNS</sequence>
<feature type="domain" description="BetI-type transcriptional repressor C-terminal" evidence="1">
    <location>
        <begin position="22"/>
        <end position="101"/>
    </location>
</feature>
<evidence type="ECO:0000313" key="2">
    <source>
        <dbReference type="EMBL" id="RDG34759.1"/>
    </source>
</evidence>
<gene>
    <name evidence="2" type="ORF">DVH02_28955</name>
</gene>
<dbReference type="AlphaFoldDB" id="A0A370B310"/>
<dbReference type="InterPro" id="IPR039538">
    <property type="entry name" value="BetI_C"/>
</dbReference>
<evidence type="ECO:0000259" key="1">
    <source>
        <dbReference type="Pfam" id="PF13977"/>
    </source>
</evidence>
<dbReference type="Gene3D" id="1.10.357.10">
    <property type="entry name" value="Tetracycline Repressor, domain 2"/>
    <property type="match status" value="1"/>
</dbReference>
<dbReference type="EMBL" id="QQNA01000282">
    <property type="protein sequence ID" value="RDG34759.1"/>
    <property type="molecule type" value="Genomic_DNA"/>
</dbReference>
<dbReference type="Pfam" id="PF13977">
    <property type="entry name" value="TetR_C_6"/>
    <property type="match status" value="1"/>
</dbReference>
<dbReference type="Proteomes" id="UP000253741">
    <property type="component" value="Unassembled WGS sequence"/>
</dbReference>
<accession>A0A370B310</accession>
<protein>
    <recommendedName>
        <fullName evidence="1">BetI-type transcriptional repressor C-terminal domain-containing protein</fullName>
    </recommendedName>
</protein>
<dbReference type="SUPFAM" id="SSF48498">
    <property type="entry name" value="Tetracyclin repressor-like, C-terminal domain"/>
    <property type="match status" value="1"/>
</dbReference>
<dbReference type="OrthoDB" id="7252896at2"/>
<dbReference type="RefSeq" id="WP_114626817.1">
    <property type="nucleotide sequence ID" value="NZ_QQNA01000282.1"/>
</dbReference>
<reference evidence="2 3" key="1">
    <citation type="submission" date="2018-07" db="EMBL/GenBank/DDBJ databases">
        <title>Streptomyces species from bats.</title>
        <authorList>
            <person name="Dunlap C."/>
        </authorList>
    </citation>
    <scope>NUCLEOTIDE SEQUENCE [LARGE SCALE GENOMIC DNA]</scope>
    <source>
        <strain evidence="2 3">AC230</strain>
    </source>
</reference>
<organism evidence="2 3">
    <name type="scientific">Streptomyces corynorhini</name>
    <dbReference type="NCBI Taxonomy" id="2282652"/>
    <lineage>
        <taxon>Bacteria</taxon>
        <taxon>Bacillati</taxon>
        <taxon>Actinomycetota</taxon>
        <taxon>Actinomycetes</taxon>
        <taxon>Kitasatosporales</taxon>
        <taxon>Streptomycetaceae</taxon>
        <taxon>Streptomyces</taxon>
    </lineage>
</organism>
<dbReference type="InterPro" id="IPR036271">
    <property type="entry name" value="Tet_transcr_reg_TetR-rel_C_sf"/>
</dbReference>
<keyword evidence="3" id="KW-1185">Reference proteome</keyword>
<proteinExistence type="predicted"/>
<evidence type="ECO:0000313" key="3">
    <source>
        <dbReference type="Proteomes" id="UP000253741"/>
    </source>
</evidence>
<comment type="caution">
    <text evidence="2">The sequence shown here is derived from an EMBL/GenBank/DDBJ whole genome shotgun (WGS) entry which is preliminary data.</text>
</comment>